<evidence type="ECO:0000313" key="1">
    <source>
        <dbReference type="EMBL" id="KRY44738.1"/>
    </source>
</evidence>
<comment type="caution">
    <text evidence="1">The sequence shown here is derived from an EMBL/GenBank/DDBJ whole genome shotgun (WGS) entry which is preliminary data.</text>
</comment>
<accession>A0A0V1C6F8</accession>
<name>A0A0V1C6F8_TRIBR</name>
<dbReference type="AlphaFoldDB" id="A0A0V1C6F8"/>
<organism evidence="1 2">
    <name type="scientific">Trichinella britovi</name>
    <name type="common">Parasitic roundworm</name>
    <dbReference type="NCBI Taxonomy" id="45882"/>
    <lineage>
        <taxon>Eukaryota</taxon>
        <taxon>Metazoa</taxon>
        <taxon>Ecdysozoa</taxon>
        <taxon>Nematoda</taxon>
        <taxon>Enoplea</taxon>
        <taxon>Dorylaimia</taxon>
        <taxon>Trichinellida</taxon>
        <taxon>Trichinellidae</taxon>
        <taxon>Trichinella</taxon>
    </lineage>
</organism>
<proteinExistence type="predicted"/>
<gene>
    <name evidence="1" type="ORF">T03_6457</name>
</gene>
<sequence length="59" mass="7168">MFFLVTQVRNYEDESRILHDVHRNTIMSSKDSKNILELSRLKCQRRGKGKYEAYLYAEW</sequence>
<dbReference type="EMBL" id="JYDI01000492">
    <property type="protein sequence ID" value="KRY44738.1"/>
    <property type="molecule type" value="Genomic_DNA"/>
</dbReference>
<protein>
    <submittedName>
        <fullName evidence="1">Uncharacterized protein</fullName>
    </submittedName>
</protein>
<dbReference type="Proteomes" id="UP000054653">
    <property type="component" value="Unassembled WGS sequence"/>
</dbReference>
<keyword evidence="2" id="KW-1185">Reference proteome</keyword>
<evidence type="ECO:0000313" key="2">
    <source>
        <dbReference type="Proteomes" id="UP000054653"/>
    </source>
</evidence>
<reference evidence="1 2" key="1">
    <citation type="submission" date="2015-01" db="EMBL/GenBank/DDBJ databases">
        <title>Evolution of Trichinella species and genotypes.</title>
        <authorList>
            <person name="Korhonen P.K."/>
            <person name="Edoardo P."/>
            <person name="Giuseppe L.R."/>
            <person name="Gasser R.B."/>
        </authorList>
    </citation>
    <scope>NUCLEOTIDE SEQUENCE [LARGE SCALE GENOMIC DNA]</scope>
    <source>
        <strain evidence="1">ISS120</strain>
    </source>
</reference>